<sequence length="127" mass="13862">DDTLKTETIQIMAGAAMLFAFTYVPILARENLGIDELTITFIVGAYAAASFIASYIFGRAGDIYGRRIIIRLGLLLALISFSLLLVSTTLEILFIVRVLNGFCVGMYPGALAAYAYESKMKMGRFAT</sequence>
<evidence type="ECO:0000256" key="4">
    <source>
        <dbReference type="ARBA" id="ARBA00022692"/>
    </source>
</evidence>
<gene>
    <name evidence="9" type="ORF">S03H2_20443</name>
</gene>
<evidence type="ECO:0000256" key="3">
    <source>
        <dbReference type="ARBA" id="ARBA00022475"/>
    </source>
</evidence>
<evidence type="ECO:0000256" key="2">
    <source>
        <dbReference type="ARBA" id="ARBA00022448"/>
    </source>
</evidence>
<feature type="transmembrane region" description="Helical" evidence="7">
    <location>
        <begin position="9"/>
        <end position="26"/>
    </location>
</feature>
<keyword evidence="6 7" id="KW-0472">Membrane</keyword>
<dbReference type="PROSITE" id="PS50850">
    <property type="entry name" value="MFS"/>
    <property type="match status" value="1"/>
</dbReference>
<dbReference type="SUPFAM" id="SSF103473">
    <property type="entry name" value="MFS general substrate transporter"/>
    <property type="match status" value="1"/>
</dbReference>
<evidence type="ECO:0000256" key="5">
    <source>
        <dbReference type="ARBA" id="ARBA00022989"/>
    </source>
</evidence>
<evidence type="ECO:0000259" key="8">
    <source>
        <dbReference type="PROSITE" id="PS50850"/>
    </source>
</evidence>
<feature type="transmembrane region" description="Helical" evidence="7">
    <location>
        <begin position="92"/>
        <end position="116"/>
    </location>
</feature>
<dbReference type="GO" id="GO:0005886">
    <property type="term" value="C:plasma membrane"/>
    <property type="evidence" value="ECO:0007669"/>
    <property type="project" value="UniProtKB-SubCell"/>
</dbReference>
<dbReference type="AlphaFoldDB" id="X1FX49"/>
<evidence type="ECO:0000256" key="7">
    <source>
        <dbReference type="SAM" id="Phobius"/>
    </source>
</evidence>
<dbReference type="PANTHER" id="PTHR23517">
    <property type="entry name" value="RESISTANCE PROTEIN MDTM, PUTATIVE-RELATED-RELATED"/>
    <property type="match status" value="1"/>
</dbReference>
<dbReference type="Pfam" id="PF07690">
    <property type="entry name" value="MFS_1"/>
    <property type="match status" value="1"/>
</dbReference>
<dbReference type="InterPro" id="IPR011701">
    <property type="entry name" value="MFS"/>
</dbReference>
<dbReference type="PANTHER" id="PTHR23517:SF3">
    <property type="entry name" value="INTEGRAL MEMBRANE TRANSPORT PROTEIN"/>
    <property type="match status" value="1"/>
</dbReference>
<evidence type="ECO:0000313" key="9">
    <source>
        <dbReference type="EMBL" id="GAH37120.1"/>
    </source>
</evidence>
<feature type="non-terminal residue" evidence="9">
    <location>
        <position position="1"/>
    </location>
</feature>
<comment type="subcellular location">
    <subcellularLocation>
        <location evidence="1">Cell membrane</location>
        <topology evidence="1">Multi-pass membrane protein</topology>
    </subcellularLocation>
</comment>
<dbReference type="InterPro" id="IPR036259">
    <property type="entry name" value="MFS_trans_sf"/>
</dbReference>
<accession>X1FX49</accession>
<dbReference type="EMBL" id="BARU01010775">
    <property type="protein sequence ID" value="GAH37120.1"/>
    <property type="molecule type" value="Genomic_DNA"/>
</dbReference>
<reference evidence="9" key="1">
    <citation type="journal article" date="2014" name="Front. Microbiol.">
        <title>High frequency of phylogenetically diverse reductive dehalogenase-homologous genes in deep subseafloor sedimentary metagenomes.</title>
        <authorList>
            <person name="Kawai M."/>
            <person name="Futagami T."/>
            <person name="Toyoda A."/>
            <person name="Takaki Y."/>
            <person name="Nishi S."/>
            <person name="Hori S."/>
            <person name="Arai W."/>
            <person name="Tsubouchi T."/>
            <person name="Morono Y."/>
            <person name="Uchiyama I."/>
            <person name="Ito T."/>
            <person name="Fujiyama A."/>
            <person name="Inagaki F."/>
            <person name="Takami H."/>
        </authorList>
    </citation>
    <scope>NUCLEOTIDE SEQUENCE</scope>
    <source>
        <strain evidence="9">Expedition CK06-06</strain>
    </source>
</reference>
<name>X1FX49_9ZZZZ</name>
<dbReference type="InterPro" id="IPR020846">
    <property type="entry name" value="MFS_dom"/>
</dbReference>
<keyword evidence="2" id="KW-0813">Transport</keyword>
<evidence type="ECO:0000256" key="1">
    <source>
        <dbReference type="ARBA" id="ARBA00004651"/>
    </source>
</evidence>
<feature type="transmembrane region" description="Helical" evidence="7">
    <location>
        <begin position="38"/>
        <end position="57"/>
    </location>
</feature>
<proteinExistence type="predicted"/>
<evidence type="ECO:0000256" key="6">
    <source>
        <dbReference type="ARBA" id="ARBA00023136"/>
    </source>
</evidence>
<feature type="domain" description="Major facilitator superfamily (MFS) profile" evidence="8">
    <location>
        <begin position="1"/>
        <end position="127"/>
    </location>
</feature>
<keyword evidence="4 7" id="KW-0812">Transmembrane</keyword>
<feature type="transmembrane region" description="Helical" evidence="7">
    <location>
        <begin position="69"/>
        <end position="86"/>
    </location>
</feature>
<keyword evidence="5 7" id="KW-1133">Transmembrane helix</keyword>
<dbReference type="InterPro" id="IPR050171">
    <property type="entry name" value="MFS_Transporters"/>
</dbReference>
<protein>
    <recommendedName>
        <fullName evidence="8">Major facilitator superfamily (MFS) profile domain-containing protein</fullName>
    </recommendedName>
</protein>
<organism evidence="9">
    <name type="scientific">marine sediment metagenome</name>
    <dbReference type="NCBI Taxonomy" id="412755"/>
    <lineage>
        <taxon>unclassified sequences</taxon>
        <taxon>metagenomes</taxon>
        <taxon>ecological metagenomes</taxon>
    </lineage>
</organism>
<comment type="caution">
    <text evidence="9">The sequence shown here is derived from an EMBL/GenBank/DDBJ whole genome shotgun (WGS) entry which is preliminary data.</text>
</comment>
<keyword evidence="3" id="KW-1003">Cell membrane</keyword>
<dbReference type="GO" id="GO:0022857">
    <property type="term" value="F:transmembrane transporter activity"/>
    <property type="evidence" value="ECO:0007669"/>
    <property type="project" value="InterPro"/>
</dbReference>
<dbReference type="Gene3D" id="1.20.1250.20">
    <property type="entry name" value="MFS general substrate transporter like domains"/>
    <property type="match status" value="1"/>
</dbReference>